<evidence type="ECO:0000313" key="3">
    <source>
        <dbReference type="Proteomes" id="UP000251558"/>
    </source>
</evidence>
<feature type="transmembrane region" description="Helical" evidence="1">
    <location>
        <begin position="6"/>
        <end position="33"/>
    </location>
</feature>
<keyword evidence="1" id="KW-1133">Transmembrane helix</keyword>
<keyword evidence="1" id="KW-0472">Membrane</keyword>
<dbReference type="RefSeq" id="WP_112101532.1">
    <property type="nucleotide sequence ID" value="NZ_QMBP01000027.1"/>
</dbReference>
<keyword evidence="3" id="KW-1185">Reference proteome</keyword>
<dbReference type="EMBL" id="QMBP01000027">
    <property type="protein sequence ID" value="RAZ83196.1"/>
    <property type="molecule type" value="Genomic_DNA"/>
</dbReference>
<name>A0A330H3R7_9HYPH</name>
<accession>A0A330H3R7</accession>
<dbReference type="AlphaFoldDB" id="A0A330H3R7"/>
<gene>
    <name evidence="2" type="ORF">DPM33_32965</name>
</gene>
<organism evidence="2 3">
    <name type="scientific">Mesorhizobium hawassense</name>
    <dbReference type="NCBI Taxonomy" id="1209954"/>
    <lineage>
        <taxon>Bacteria</taxon>
        <taxon>Pseudomonadati</taxon>
        <taxon>Pseudomonadota</taxon>
        <taxon>Alphaproteobacteria</taxon>
        <taxon>Hyphomicrobiales</taxon>
        <taxon>Phyllobacteriaceae</taxon>
        <taxon>Mesorhizobium</taxon>
    </lineage>
</organism>
<dbReference type="Proteomes" id="UP000251558">
    <property type="component" value="Unassembled WGS sequence"/>
</dbReference>
<evidence type="ECO:0000256" key="1">
    <source>
        <dbReference type="SAM" id="Phobius"/>
    </source>
</evidence>
<comment type="caution">
    <text evidence="2">The sequence shown here is derived from an EMBL/GenBank/DDBJ whole genome shotgun (WGS) entry which is preliminary data.</text>
</comment>
<evidence type="ECO:0000313" key="2">
    <source>
        <dbReference type="EMBL" id="RAZ83196.1"/>
    </source>
</evidence>
<reference evidence="2 3" key="2">
    <citation type="submission" date="2018-07" db="EMBL/GenBank/DDBJ databases">
        <title>Diversity of Mesorhizobium strains in Brazil.</title>
        <authorList>
            <person name="Helene L.C.F."/>
            <person name="Dall'Agnol R."/>
            <person name="Delamuta J.R.M."/>
            <person name="Hungria M."/>
        </authorList>
    </citation>
    <scope>NUCLEOTIDE SEQUENCE [LARGE SCALE GENOMIC DNA]</scope>
    <source>
        <strain evidence="2 3">AC99b</strain>
    </source>
</reference>
<dbReference type="OrthoDB" id="8420766at2"/>
<proteinExistence type="predicted"/>
<keyword evidence="1" id="KW-0812">Transmembrane</keyword>
<protein>
    <submittedName>
        <fullName evidence="2">Uncharacterized protein</fullName>
    </submittedName>
</protein>
<reference evidence="3" key="1">
    <citation type="submission" date="2018-06" db="EMBL/GenBank/DDBJ databases">
        <authorList>
            <person name="Helene L.C."/>
            <person name="Dall'Agnol R."/>
            <person name="Delamuta J.R."/>
            <person name="Hungria M."/>
        </authorList>
    </citation>
    <scope>NUCLEOTIDE SEQUENCE [LARGE SCALE GENOMIC DNA]</scope>
    <source>
        <strain evidence="3">AC99b</strain>
    </source>
</reference>
<sequence>MSIFDAAVISYAANVVTIVGFPVAIAGLVIVFFQIRRDKLAGSASAVVGIHESVRSRVDHISSVPSVDDSSREAAFYDLFNDLELACAIVLDSPVVGRTGEYVHQLIRDVLRIIQDDAVLSERLQSAIHDPNTFKNIRDYLKKR</sequence>